<evidence type="ECO:0000256" key="5">
    <source>
        <dbReference type="SAM" id="Phobius"/>
    </source>
</evidence>
<dbReference type="EMBL" id="PZZP01000002">
    <property type="protein sequence ID" value="PTM56505.1"/>
    <property type="molecule type" value="Genomic_DNA"/>
</dbReference>
<evidence type="ECO:0000256" key="3">
    <source>
        <dbReference type="ARBA" id="ARBA00022989"/>
    </source>
</evidence>
<gene>
    <name evidence="7" type="ORF">C8J48_2827</name>
</gene>
<evidence type="ECO:0000259" key="6">
    <source>
        <dbReference type="Pfam" id="PF05154"/>
    </source>
</evidence>
<proteinExistence type="predicted"/>
<dbReference type="Pfam" id="PF05154">
    <property type="entry name" value="TM2"/>
    <property type="match status" value="1"/>
</dbReference>
<feature type="domain" description="TM2" evidence="6">
    <location>
        <begin position="26"/>
        <end position="72"/>
    </location>
</feature>
<feature type="transmembrane region" description="Helical" evidence="5">
    <location>
        <begin position="30"/>
        <end position="49"/>
    </location>
</feature>
<evidence type="ECO:0000256" key="4">
    <source>
        <dbReference type="ARBA" id="ARBA00023136"/>
    </source>
</evidence>
<evidence type="ECO:0000313" key="7">
    <source>
        <dbReference type="EMBL" id="PTM56505.1"/>
    </source>
</evidence>
<comment type="subcellular location">
    <subcellularLocation>
        <location evidence="1">Membrane</location>
        <topology evidence="1">Multi-pass membrane protein</topology>
    </subcellularLocation>
</comment>
<dbReference type="Proteomes" id="UP000241639">
    <property type="component" value="Unassembled WGS sequence"/>
</dbReference>
<dbReference type="GO" id="GO:0016020">
    <property type="term" value="C:membrane"/>
    <property type="evidence" value="ECO:0007669"/>
    <property type="project" value="UniProtKB-SubCell"/>
</dbReference>
<keyword evidence="2 5" id="KW-0812">Transmembrane</keyword>
<reference evidence="7 8" key="1">
    <citation type="submission" date="2018-04" db="EMBL/GenBank/DDBJ databases">
        <title>Genomic Encyclopedia of Archaeal and Bacterial Type Strains, Phase II (KMG-II): from individual species to whole genera.</title>
        <authorList>
            <person name="Goeker M."/>
        </authorList>
    </citation>
    <scope>NUCLEOTIDE SEQUENCE [LARGE SCALE GENOMIC DNA]</scope>
    <source>
        <strain evidence="7 8">DSM 45169</strain>
    </source>
</reference>
<keyword evidence="3 5" id="KW-1133">Transmembrane helix</keyword>
<sequence length="120" mass="13971">MYNMDLKSQLDARQLAIAQSEMENYRKSTGAAYLLWFFLGGFGVHRFYIDRVGTGVIMLTLELLGWMTIWIFGLGLIFLIPNWIWWIVDAFLLHGYVQNINIAKEREILIRVSRNNAIVS</sequence>
<comment type="caution">
    <text evidence="7">The sequence shown here is derived from an EMBL/GenBank/DDBJ whole genome shotgun (WGS) entry which is preliminary data.</text>
</comment>
<evidence type="ECO:0000256" key="1">
    <source>
        <dbReference type="ARBA" id="ARBA00004141"/>
    </source>
</evidence>
<name>A0A2T4Z3N6_9BACL</name>
<keyword evidence="4 5" id="KW-0472">Membrane</keyword>
<organism evidence="7 8">
    <name type="scientific">Desmospora activa DSM 45169</name>
    <dbReference type="NCBI Taxonomy" id="1121389"/>
    <lineage>
        <taxon>Bacteria</taxon>
        <taxon>Bacillati</taxon>
        <taxon>Bacillota</taxon>
        <taxon>Bacilli</taxon>
        <taxon>Bacillales</taxon>
        <taxon>Thermoactinomycetaceae</taxon>
        <taxon>Desmospora</taxon>
    </lineage>
</organism>
<keyword evidence="8" id="KW-1185">Reference proteome</keyword>
<dbReference type="RefSeq" id="WP_211316651.1">
    <property type="nucleotide sequence ID" value="NZ_PZZP01000002.1"/>
</dbReference>
<dbReference type="AlphaFoldDB" id="A0A2T4Z3N6"/>
<evidence type="ECO:0000256" key="2">
    <source>
        <dbReference type="ARBA" id="ARBA00022692"/>
    </source>
</evidence>
<evidence type="ECO:0000313" key="8">
    <source>
        <dbReference type="Proteomes" id="UP000241639"/>
    </source>
</evidence>
<accession>A0A2T4Z3N6</accession>
<protein>
    <submittedName>
        <fullName evidence="7">TM2 domain-containing membrane protein YozV</fullName>
    </submittedName>
</protein>
<dbReference type="InterPro" id="IPR007829">
    <property type="entry name" value="TM2"/>
</dbReference>
<feature type="transmembrane region" description="Helical" evidence="5">
    <location>
        <begin position="56"/>
        <end position="77"/>
    </location>
</feature>